<dbReference type="GO" id="GO:1990834">
    <property type="term" value="P:response to odorant"/>
    <property type="evidence" value="ECO:0007669"/>
    <property type="project" value="TreeGrafter"/>
</dbReference>
<keyword evidence="1" id="KW-0732">Signal</keyword>
<dbReference type="Pfam" id="PF06579">
    <property type="entry name" value="Ly-6_related"/>
    <property type="match status" value="1"/>
</dbReference>
<proteinExistence type="predicted"/>
<evidence type="ECO:0000256" key="1">
    <source>
        <dbReference type="SAM" id="SignalP"/>
    </source>
</evidence>
<dbReference type="AlphaFoldDB" id="A0A1I7ZBU6"/>
<dbReference type="WBParaSite" id="L893_g24601.t1">
    <property type="protein sequence ID" value="L893_g24601.t1"/>
    <property type="gene ID" value="L893_g24601"/>
</dbReference>
<feature type="signal peptide" evidence="1">
    <location>
        <begin position="1"/>
        <end position="28"/>
    </location>
</feature>
<evidence type="ECO:0000313" key="3">
    <source>
        <dbReference type="WBParaSite" id="L893_g24601.t1"/>
    </source>
</evidence>
<name>A0A1I7ZBU6_9BILA</name>
<sequence length="136" mass="15428">MNAYHRSCSAALVISYVSLLSVAPHVATQYAGYRSPASKLCYSCMSKDFERHWPYIDQIYYPPLNFTNDCYDMPPKSNVRAHSCSHAMCVTVIEPRMLAGGFTSRRAHLWPRFCRGPMAHGHLIIYDICTDSSFPV</sequence>
<dbReference type="GO" id="GO:0030424">
    <property type="term" value="C:axon"/>
    <property type="evidence" value="ECO:0007669"/>
    <property type="project" value="TreeGrafter"/>
</dbReference>
<reference evidence="3" key="1">
    <citation type="submission" date="2016-11" db="UniProtKB">
        <authorList>
            <consortium name="WormBaseParasite"/>
        </authorList>
    </citation>
    <scope>IDENTIFICATION</scope>
</reference>
<dbReference type="GO" id="GO:0043025">
    <property type="term" value="C:neuronal cell body"/>
    <property type="evidence" value="ECO:0007669"/>
    <property type="project" value="TreeGrafter"/>
</dbReference>
<dbReference type="GO" id="GO:0042048">
    <property type="term" value="P:olfactory behavior"/>
    <property type="evidence" value="ECO:0007669"/>
    <property type="project" value="TreeGrafter"/>
</dbReference>
<dbReference type="Proteomes" id="UP000095287">
    <property type="component" value="Unplaced"/>
</dbReference>
<dbReference type="PANTHER" id="PTHR34722:SF4">
    <property type="entry name" value="HOMOLOG OF ODR-2 (TWO)-RELATED"/>
    <property type="match status" value="1"/>
</dbReference>
<protein>
    <submittedName>
        <fullName evidence="3">Secreted protein</fullName>
    </submittedName>
</protein>
<organism evidence="2 3">
    <name type="scientific">Steinernema glaseri</name>
    <dbReference type="NCBI Taxonomy" id="37863"/>
    <lineage>
        <taxon>Eukaryota</taxon>
        <taxon>Metazoa</taxon>
        <taxon>Ecdysozoa</taxon>
        <taxon>Nematoda</taxon>
        <taxon>Chromadorea</taxon>
        <taxon>Rhabditida</taxon>
        <taxon>Tylenchina</taxon>
        <taxon>Panagrolaimomorpha</taxon>
        <taxon>Strongyloidoidea</taxon>
        <taxon>Steinernematidae</taxon>
        <taxon>Steinernema</taxon>
    </lineage>
</organism>
<keyword evidence="2" id="KW-1185">Reference proteome</keyword>
<dbReference type="InterPro" id="IPR010558">
    <property type="entry name" value="Ly-6-related"/>
</dbReference>
<feature type="chain" id="PRO_5009313236" evidence="1">
    <location>
        <begin position="29"/>
        <end position="136"/>
    </location>
</feature>
<accession>A0A1I7ZBU6</accession>
<dbReference type="PANTHER" id="PTHR34722">
    <property type="entry name" value="HOMOLOG OF ODR-2 (TWO)-RELATED"/>
    <property type="match status" value="1"/>
</dbReference>
<evidence type="ECO:0000313" key="2">
    <source>
        <dbReference type="Proteomes" id="UP000095287"/>
    </source>
</evidence>